<accession>A0A7J8B1Q7</accession>
<evidence type="ECO:0000313" key="1">
    <source>
        <dbReference type="EMBL" id="KAF6392449.1"/>
    </source>
</evidence>
<organism evidence="1 2">
    <name type="scientific">Pipistrellus kuhlii</name>
    <name type="common">Kuhl's pipistrelle</name>
    <dbReference type="NCBI Taxonomy" id="59472"/>
    <lineage>
        <taxon>Eukaryota</taxon>
        <taxon>Metazoa</taxon>
        <taxon>Chordata</taxon>
        <taxon>Craniata</taxon>
        <taxon>Vertebrata</taxon>
        <taxon>Euteleostomi</taxon>
        <taxon>Mammalia</taxon>
        <taxon>Eutheria</taxon>
        <taxon>Laurasiatheria</taxon>
        <taxon>Chiroptera</taxon>
        <taxon>Yangochiroptera</taxon>
        <taxon>Vespertilionidae</taxon>
        <taxon>Pipistrellus</taxon>
    </lineage>
</organism>
<gene>
    <name evidence="1" type="ORF">mPipKuh1_007664</name>
</gene>
<dbReference type="Proteomes" id="UP000558488">
    <property type="component" value="Unassembled WGS sequence"/>
</dbReference>
<sequence>MFSNQVRLMPHPKCFQSFSFFCRSHVLSLGRSPITLITRSRIFFPLPKCMGLTRCLEGFHSSYLWNCSGILAGSMFQEGITSLLLANRMFVSFIGSPATRLLEWCQHANLWLHWTQGEFRVLGYQ</sequence>
<dbReference type="AlphaFoldDB" id="A0A7J8B1Q7"/>
<dbReference type="EMBL" id="JACAGB010000001">
    <property type="protein sequence ID" value="KAF6392449.1"/>
    <property type="molecule type" value="Genomic_DNA"/>
</dbReference>
<comment type="caution">
    <text evidence="1">The sequence shown here is derived from an EMBL/GenBank/DDBJ whole genome shotgun (WGS) entry which is preliminary data.</text>
</comment>
<evidence type="ECO:0000313" key="2">
    <source>
        <dbReference type="Proteomes" id="UP000558488"/>
    </source>
</evidence>
<reference evidence="1 2" key="1">
    <citation type="journal article" date="2020" name="Nature">
        <title>Six reference-quality genomes reveal evolution of bat adaptations.</title>
        <authorList>
            <person name="Jebb D."/>
            <person name="Huang Z."/>
            <person name="Pippel M."/>
            <person name="Hughes G.M."/>
            <person name="Lavrichenko K."/>
            <person name="Devanna P."/>
            <person name="Winkler S."/>
            <person name="Jermiin L.S."/>
            <person name="Skirmuntt E.C."/>
            <person name="Katzourakis A."/>
            <person name="Burkitt-Gray L."/>
            <person name="Ray D.A."/>
            <person name="Sullivan K.A.M."/>
            <person name="Roscito J.G."/>
            <person name="Kirilenko B.M."/>
            <person name="Davalos L.M."/>
            <person name="Corthals A.P."/>
            <person name="Power M.L."/>
            <person name="Jones G."/>
            <person name="Ransome R.D."/>
            <person name="Dechmann D.K.N."/>
            <person name="Locatelli A.G."/>
            <person name="Puechmaille S.J."/>
            <person name="Fedrigo O."/>
            <person name="Jarvis E.D."/>
            <person name="Hiller M."/>
            <person name="Vernes S.C."/>
            <person name="Myers E.W."/>
            <person name="Teeling E.C."/>
        </authorList>
    </citation>
    <scope>NUCLEOTIDE SEQUENCE [LARGE SCALE GENOMIC DNA]</scope>
    <source>
        <strain evidence="1">MPipKuh1</strain>
        <tissue evidence="1">Flight muscle</tissue>
    </source>
</reference>
<protein>
    <submittedName>
        <fullName evidence="1">Uncharacterized protein</fullName>
    </submittedName>
</protein>
<name>A0A7J8B1Q7_PIPKU</name>
<proteinExistence type="predicted"/>
<keyword evidence="2" id="KW-1185">Reference proteome</keyword>